<dbReference type="InterPro" id="IPR036920">
    <property type="entry name" value="Ribosomal_uL16_sf"/>
</dbReference>
<gene>
    <name evidence="4" type="ORF">J0S82_014380</name>
</gene>
<name>A0A8J6AT36_GALPY</name>
<dbReference type="InterPro" id="IPR001197">
    <property type="entry name" value="Ribosomal_uL16_euk_arch"/>
</dbReference>
<proteinExistence type="inferred from homology"/>
<comment type="similarity">
    <text evidence="1">Belongs to the universal ribosomal protein uL16 family.</text>
</comment>
<sequence>MCGTPGATESSLGQHIASYWRSGEEYGRLISRRTHVRGRVTKVHIGQVIMSIHTTVQNKENVTEALHRAKFKFPGHHKIPISQKWDFTKFNTDEFEDMVAEKQHIPDGFRSKSDTNHGPLNKWQALYL</sequence>
<dbReference type="SUPFAM" id="SSF54686">
    <property type="entry name" value="Ribosomal protein L16p/L10e"/>
    <property type="match status" value="1"/>
</dbReference>
<evidence type="ECO:0000256" key="1">
    <source>
        <dbReference type="ARBA" id="ARBA00008931"/>
    </source>
</evidence>
<keyword evidence="5" id="KW-1185">Reference proteome</keyword>
<dbReference type="Proteomes" id="UP000700334">
    <property type="component" value="Unassembled WGS sequence"/>
</dbReference>
<dbReference type="GO" id="GO:1990904">
    <property type="term" value="C:ribonucleoprotein complex"/>
    <property type="evidence" value="ECO:0007669"/>
    <property type="project" value="UniProtKB-KW"/>
</dbReference>
<accession>A0A8J6AT36</accession>
<dbReference type="Gene3D" id="3.30.60.300">
    <property type="match status" value="1"/>
</dbReference>
<dbReference type="InterPro" id="IPR047873">
    <property type="entry name" value="Ribosomal_uL16"/>
</dbReference>
<dbReference type="Gene3D" id="3.90.1170.10">
    <property type="entry name" value="Ribosomal protein L10e/L16"/>
    <property type="match status" value="1"/>
</dbReference>
<protein>
    <submittedName>
        <fullName evidence="4">60S ribosomal protein L10</fullName>
    </submittedName>
</protein>
<dbReference type="EMBL" id="JAGFMF010011417">
    <property type="protein sequence ID" value="KAG8523245.1"/>
    <property type="molecule type" value="Genomic_DNA"/>
</dbReference>
<keyword evidence="2 4" id="KW-0689">Ribosomal protein</keyword>
<evidence type="ECO:0000313" key="5">
    <source>
        <dbReference type="Proteomes" id="UP000700334"/>
    </source>
</evidence>
<dbReference type="OrthoDB" id="10258869at2759"/>
<dbReference type="GO" id="GO:0005840">
    <property type="term" value="C:ribosome"/>
    <property type="evidence" value="ECO:0007669"/>
    <property type="project" value="UniProtKB-KW"/>
</dbReference>
<evidence type="ECO:0000256" key="2">
    <source>
        <dbReference type="ARBA" id="ARBA00022980"/>
    </source>
</evidence>
<dbReference type="GO" id="GO:0006412">
    <property type="term" value="P:translation"/>
    <property type="evidence" value="ECO:0007669"/>
    <property type="project" value="InterPro"/>
</dbReference>
<evidence type="ECO:0000256" key="3">
    <source>
        <dbReference type="ARBA" id="ARBA00023274"/>
    </source>
</evidence>
<dbReference type="PANTHER" id="PTHR11726">
    <property type="entry name" value="60S RIBOSOMAL PROTEIN L10"/>
    <property type="match status" value="1"/>
</dbReference>
<organism evidence="4 5">
    <name type="scientific">Galemys pyrenaicus</name>
    <name type="common">Iberian desman</name>
    <name type="synonym">Pyrenean desman</name>
    <dbReference type="NCBI Taxonomy" id="202257"/>
    <lineage>
        <taxon>Eukaryota</taxon>
        <taxon>Metazoa</taxon>
        <taxon>Chordata</taxon>
        <taxon>Craniata</taxon>
        <taxon>Vertebrata</taxon>
        <taxon>Euteleostomi</taxon>
        <taxon>Mammalia</taxon>
        <taxon>Eutheria</taxon>
        <taxon>Laurasiatheria</taxon>
        <taxon>Eulipotyphla</taxon>
        <taxon>Talpidae</taxon>
        <taxon>Galemys</taxon>
    </lineage>
</organism>
<evidence type="ECO:0000313" key="4">
    <source>
        <dbReference type="EMBL" id="KAG8523245.1"/>
    </source>
</evidence>
<keyword evidence="3" id="KW-0687">Ribonucleoprotein</keyword>
<reference evidence="4" key="1">
    <citation type="journal article" date="2021" name="Evol. Appl.">
        <title>The genome of the Pyrenean desman and the effects of bottlenecks and inbreeding on the genomic landscape of an endangered species.</title>
        <authorList>
            <person name="Escoda L."/>
            <person name="Castresana J."/>
        </authorList>
    </citation>
    <scope>NUCLEOTIDE SEQUENCE</scope>
    <source>
        <strain evidence="4">IBE-C5619</strain>
    </source>
</reference>
<dbReference type="Pfam" id="PF00252">
    <property type="entry name" value="Ribosomal_L16"/>
    <property type="match status" value="1"/>
</dbReference>
<dbReference type="AlphaFoldDB" id="A0A8J6AT36"/>
<dbReference type="GO" id="GO:0003735">
    <property type="term" value="F:structural constituent of ribosome"/>
    <property type="evidence" value="ECO:0007669"/>
    <property type="project" value="InterPro"/>
</dbReference>
<comment type="caution">
    <text evidence="4">The sequence shown here is derived from an EMBL/GenBank/DDBJ whole genome shotgun (WGS) entry which is preliminary data.</text>
</comment>